<proteinExistence type="predicted"/>
<evidence type="ECO:0000313" key="1">
    <source>
        <dbReference type="EMBL" id="MEH7830111.1"/>
    </source>
</evidence>
<dbReference type="Proteomes" id="UP001431963">
    <property type="component" value="Unassembled WGS sequence"/>
</dbReference>
<reference evidence="1" key="1">
    <citation type="submission" date="2024-02" db="EMBL/GenBank/DDBJ databases">
        <title>Genome sequences of strain Gemmobacter sp. JM10B15.</title>
        <authorList>
            <person name="Zhang M."/>
        </authorList>
    </citation>
    <scope>NUCLEOTIDE SEQUENCE</scope>
    <source>
        <strain evidence="1">JM10B15</strain>
    </source>
</reference>
<name>A0ABU8BZH7_9RHOB</name>
<accession>A0ABU8BZH7</accession>
<evidence type="ECO:0000313" key="2">
    <source>
        <dbReference type="Proteomes" id="UP001431963"/>
    </source>
</evidence>
<evidence type="ECO:0008006" key="3">
    <source>
        <dbReference type="Google" id="ProtNLM"/>
    </source>
</evidence>
<dbReference type="RefSeq" id="WP_335425143.1">
    <property type="nucleotide sequence ID" value="NZ_JBALHR010000017.1"/>
</dbReference>
<protein>
    <recommendedName>
        <fullName evidence="3">Lipoprotein</fullName>
    </recommendedName>
</protein>
<dbReference type="EMBL" id="JBALHR010000017">
    <property type="protein sequence ID" value="MEH7830111.1"/>
    <property type="molecule type" value="Genomic_DNA"/>
</dbReference>
<dbReference type="PROSITE" id="PS51257">
    <property type="entry name" value="PROKAR_LIPOPROTEIN"/>
    <property type="match status" value="1"/>
</dbReference>
<organism evidence="1 2">
    <name type="scientific">Gemmobacter denitrificans</name>
    <dbReference type="NCBI Taxonomy" id="3123040"/>
    <lineage>
        <taxon>Bacteria</taxon>
        <taxon>Pseudomonadati</taxon>
        <taxon>Pseudomonadota</taxon>
        <taxon>Alphaproteobacteria</taxon>
        <taxon>Rhodobacterales</taxon>
        <taxon>Paracoccaceae</taxon>
        <taxon>Gemmobacter</taxon>
    </lineage>
</organism>
<gene>
    <name evidence="1" type="ORF">V6590_18325</name>
</gene>
<comment type="caution">
    <text evidence="1">The sequence shown here is derived from an EMBL/GenBank/DDBJ whole genome shotgun (WGS) entry which is preliminary data.</text>
</comment>
<keyword evidence="2" id="KW-1185">Reference proteome</keyword>
<sequence>MKKPLLAALGMVMFVSACGTIRDSRLNPFNWFGGPTETVVVAEDADPLDPRPLVAQITDLKIEPIPDGALVRATGLPPTQAWWDAELVEGEISAEGVLTYEFRLRAPLQPTAVGTPRARQIVVAAPISHSKLAGVRAITVQGASNALTSRR</sequence>